<accession>A0A3N4KG88</accession>
<evidence type="ECO:0000256" key="11">
    <source>
        <dbReference type="RuleBase" id="RU079119"/>
    </source>
</evidence>
<evidence type="ECO:0000256" key="4">
    <source>
        <dbReference type="ARBA" id="ARBA00022989"/>
    </source>
</evidence>
<feature type="compositionally biased region" description="Polar residues" evidence="12">
    <location>
        <begin position="166"/>
        <end position="193"/>
    </location>
</feature>
<evidence type="ECO:0000256" key="3">
    <source>
        <dbReference type="ARBA" id="ARBA00022692"/>
    </source>
</evidence>
<protein>
    <recommendedName>
        <fullName evidence="11">Palmitoyltransferase</fullName>
        <ecNumber evidence="11">2.3.1.225</ecNumber>
    </recommendedName>
</protein>
<evidence type="ECO:0000256" key="9">
    <source>
        <dbReference type="ARBA" id="ARBA00038298"/>
    </source>
</evidence>
<dbReference type="PROSITE" id="PS50216">
    <property type="entry name" value="DHHC"/>
    <property type="match status" value="1"/>
</dbReference>
<feature type="transmembrane region" description="Helical" evidence="11">
    <location>
        <begin position="312"/>
        <end position="333"/>
    </location>
</feature>
<feature type="region of interest" description="Disordered" evidence="12">
    <location>
        <begin position="166"/>
        <end position="194"/>
    </location>
</feature>
<dbReference type="GO" id="GO:0005794">
    <property type="term" value="C:Golgi apparatus"/>
    <property type="evidence" value="ECO:0007669"/>
    <property type="project" value="TreeGrafter"/>
</dbReference>
<proteinExistence type="inferred from homology"/>
<organism evidence="14 15">
    <name type="scientific">Morchella conica CCBAS932</name>
    <dbReference type="NCBI Taxonomy" id="1392247"/>
    <lineage>
        <taxon>Eukaryota</taxon>
        <taxon>Fungi</taxon>
        <taxon>Dikarya</taxon>
        <taxon>Ascomycota</taxon>
        <taxon>Pezizomycotina</taxon>
        <taxon>Pezizomycetes</taxon>
        <taxon>Pezizales</taxon>
        <taxon>Morchellaceae</taxon>
        <taxon>Morchella</taxon>
    </lineage>
</organism>
<dbReference type="GO" id="GO:0006612">
    <property type="term" value="P:protein targeting to membrane"/>
    <property type="evidence" value="ECO:0007669"/>
    <property type="project" value="TreeGrafter"/>
</dbReference>
<dbReference type="STRING" id="1392247.A0A3N4KG88"/>
<keyword evidence="15" id="KW-1185">Reference proteome</keyword>
<keyword evidence="5 11" id="KW-0472">Membrane</keyword>
<feature type="transmembrane region" description="Helical" evidence="11">
    <location>
        <begin position="57"/>
        <end position="79"/>
    </location>
</feature>
<dbReference type="AlphaFoldDB" id="A0A3N4KG88"/>
<sequence length="470" mass="52703">MATEVTGRVKRGNGKHAMNRWVAAFMPFVMAGLAGYATWVLVVLICIKYLILSEHRTAAGAVTIALYFFFFLPFVAAYLRVLWTITVAPGFVARGQDPNEAIKNEKLGVSDSDAEMGLGSARIEHGSFGNRDGVVTENTIPELNITPPPPVAQPGRQASETPIANSYTLTPPVTHQSQAQANDRPTTSSSTLHGHSYDAFDAESRAELPEPENCMDFYGKDVYVCEPNGRPKWCYHCNCYKPDRSHHCSEIDRCVYKMDHFCPWVGGIVAESSYKFFFQVVVYGAFYCLYLIISLAYFIHEHKENHGGSVDTNWLVALGLSCLFGLFSCGMAISTTQLIYRNLSTVDSLSHTVKVYQLAIHDPNPPPAPGPGGRPLVYRVYLPEHPKEGQEPRCFAIVNTKQGENPWRLDNMLDNFREVLGYSIWDWWLPIKQSPLVKKNNGRTWYKMNEKLIERLKMEAGIETGTTENV</sequence>
<comment type="subcellular location">
    <subcellularLocation>
        <location evidence="1">Membrane</location>
        <topology evidence="1">Multi-pass membrane protein</topology>
    </subcellularLocation>
</comment>
<dbReference type="EC" id="2.3.1.225" evidence="11"/>
<evidence type="ECO:0000256" key="12">
    <source>
        <dbReference type="SAM" id="MobiDB-lite"/>
    </source>
</evidence>
<dbReference type="PANTHER" id="PTHR22883">
    <property type="entry name" value="ZINC FINGER DHHC DOMAIN CONTAINING PROTEIN"/>
    <property type="match status" value="1"/>
</dbReference>
<dbReference type="OrthoDB" id="331948at2759"/>
<dbReference type="PANTHER" id="PTHR22883:SF23">
    <property type="entry name" value="PALMITOYLTRANSFERASE ZDHHC6"/>
    <property type="match status" value="1"/>
</dbReference>
<keyword evidence="4 11" id="KW-1133">Transmembrane helix</keyword>
<evidence type="ECO:0000256" key="10">
    <source>
        <dbReference type="ARBA" id="ARBA00048048"/>
    </source>
</evidence>
<evidence type="ECO:0000256" key="8">
    <source>
        <dbReference type="ARBA" id="ARBA00023315"/>
    </source>
</evidence>
<dbReference type="InterPro" id="IPR001594">
    <property type="entry name" value="Palmitoyltrfase_DHHC"/>
</dbReference>
<dbReference type="EMBL" id="ML119151">
    <property type="protein sequence ID" value="RPB09576.1"/>
    <property type="molecule type" value="Genomic_DNA"/>
</dbReference>
<dbReference type="InterPro" id="IPR039859">
    <property type="entry name" value="PFA4/ZDH16/20/ERF2-like"/>
</dbReference>
<evidence type="ECO:0000256" key="7">
    <source>
        <dbReference type="ARBA" id="ARBA00023288"/>
    </source>
</evidence>
<evidence type="ECO:0000256" key="6">
    <source>
        <dbReference type="ARBA" id="ARBA00023139"/>
    </source>
</evidence>
<evidence type="ECO:0000256" key="5">
    <source>
        <dbReference type="ARBA" id="ARBA00023136"/>
    </source>
</evidence>
<dbReference type="InParanoid" id="A0A3N4KG88"/>
<keyword evidence="3 11" id="KW-0812">Transmembrane</keyword>
<dbReference type="GO" id="GO:0019706">
    <property type="term" value="F:protein-cysteine S-palmitoyltransferase activity"/>
    <property type="evidence" value="ECO:0007669"/>
    <property type="project" value="UniProtKB-EC"/>
</dbReference>
<dbReference type="Pfam" id="PF01529">
    <property type="entry name" value="DHHC"/>
    <property type="match status" value="1"/>
</dbReference>
<feature type="transmembrane region" description="Helical" evidence="11">
    <location>
        <begin position="280"/>
        <end position="300"/>
    </location>
</feature>
<keyword evidence="6" id="KW-0564">Palmitate</keyword>
<comment type="catalytic activity">
    <reaction evidence="10 11">
        <text>L-cysteinyl-[protein] + hexadecanoyl-CoA = S-hexadecanoyl-L-cysteinyl-[protein] + CoA</text>
        <dbReference type="Rhea" id="RHEA:36683"/>
        <dbReference type="Rhea" id="RHEA-COMP:10131"/>
        <dbReference type="Rhea" id="RHEA-COMP:11032"/>
        <dbReference type="ChEBI" id="CHEBI:29950"/>
        <dbReference type="ChEBI" id="CHEBI:57287"/>
        <dbReference type="ChEBI" id="CHEBI:57379"/>
        <dbReference type="ChEBI" id="CHEBI:74151"/>
        <dbReference type="EC" id="2.3.1.225"/>
    </reaction>
</comment>
<keyword evidence="7" id="KW-0449">Lipoprotein</keyword>
<dbReference type="Proteomes" id="UP000277580">
    <property type="component" value="Unassembled WGS sequence"/>
</dbReference>
<evidence type="ECO:0000256" key="2">
    <source>
        <dbReference type="ARBA" id="ARBA00022679"/>
    </source>
</evidence>
<evidence type="ECO:0000313" key="14">
    <source>
        <dbReference type="EMBL" id="RPB09576.1"/>
    </source>
</evidence>
<dbReference type="GO" id="GO:0005783">
    <property type="term" value="C:endoplasmic reticulum"/>
    <property type="evidence" value="ECO:0007669"/>
    <property type="project" value="TreeGrafter"/>
</dbReference>
<name>A0A3N4KG88_9PEZI</name>
<reference evidence="14 15" key="1">
    <citation type="journal article" date="2018" name="Nat. Ecol. Evol.">
        <title>Pezizomycetes genomes reveal the molecular basis of ectomycorrhizal truffle lifestyle.</title>
        <authorList>
            <person name="Murat C."/>
            <person name="Payen T."/>
            <person name="Noel B."/>
            <person name="Kuo A."/>
            <person name="Morin E."/>
            <person name="Chen J."/>
            <person name="Kohler A."/>
            <person name="Krizsan K."/>
            <person name="Balestrini R."/>
            <person name="Da Silva C."/>
            <person name="Montanini B."/>
            <person name="Hainaut M."/>
            <person name="Levati E."/>
            <person name="Barry K.W."/>
            <person name="Belfiori B."/>
            <person name="Cichocki N."/>
            <person name="Clum A."/>
            <person name="Dockter R.B."/>
            <person name="Fauchery L."/>
            <person name="Guy J."/>
            <person name="Iotti M."/>
            <person name="Le Tacon F."/>
            <person name="Lindquist E.A."/>
            <person name="Lipzen A."/>
            <person name="Malagnac F."/>
            <person name="Mello A."/>
            <person name="Molinier V."/>
            <person name="Miyauchi S."/>
            <person name="Poulain J."/>
            <person name="Riccioni C."/>
            <person name="Rubini A."/>
            <person name="Sitrit Y."/>
            <person name="Splivallo R."/>
            <person name="Traeger S."/>
            <person name="Wang M."/>
            <person name="Zifcakova L."/>
            <person name="Wipf D."/>
            <person name="Zambonelli A."/>
            <person name="Paolocci F."/>
            <person name="Nowrousian M."/>
            <person name="Ottonello S."/>
            <person name="Baldrian P."/>
            <person name="Spatafora J.W."/>
            <person name="Henrissat B."/>
            <person name="Nagy L.G."/>
            <person name="Aury J.M."/>
            <person name="Wincker P."/>
            <person name="Grigoriev I.V."/>
            <person name="Bonfante P."/>
            <person name="Martin F.M."/>
        </authorList>
    </citation>
    <scope>NUCLEOTIDE SEQUENCE [LARGE SCALE GENOMIC DNA]</scope>
    <source>
        <strain evidence="14 15">CCBAS932</strain>
    </source>
</reference>
<comment type="domain">
    <text evidence="11">The DHHC domain is required for palmitoyltransferase activity.</text>
</comment>
<evidence type="ECO:0000313" key="15">
    <source>
        <dbReference type="Proteomes" id="UP000277580"/>
    </source>
</evidence>
<keyword evidence="8 11" id="KW-0012">Acyltransferase</keyword>
<comment type="similarity">
    <text evidence="9">Belongs to the DHHC palmitoyltransferase family. PFA5 subfamily.</text>
</comment>
<dbReference type="GO" id="GO:0016020">
    <property type="term" value="C:membrane"/>
    <property type="evidence" value="ECO:0007669"/>
    <property type="project" value="UniProtKB-SubCell"/>
</dbReference>
<evidence type="ECO:0000259" key="13">
    <source>
        <dbReference type="Pfam" id="PF01529"/>
    </source>
</evidence>
<feature type="domain" description="Palmitoyltransferase DHHC" evidence="13">
    <location>
        <begin position="229"/>
        <end position="349"/>
    </location>
</feature>
<feature type="transmembrane region" description="Helical" evidence="11">
    <location>
        <begin position="21"/>
        <end position="51"/>
    </location>
</feature>
<evidence type="ECO:0000256" key="1">
    <source>
        <dbReference type="ARBA" id="ARBA00004141"/>
    </source>
</evidence>
<keyword evidence="2 11" id="KW-0808">Transferase</keyword>
<gene>
    <name evidence="14" type="ORF">P167DRAFT_560071</name>
</gene>